<evidence type="ECO:0000256" key="4">
    <source>
        <dbReference type="ARBA" id="ARBA00022827"/>
    </source>
</evidence>
<dbReference type="EMBL" id="WNKQ01000026">
    <property type="protein sequence ID" value="KAF5844216.1"/>
    <property type="molecule type" value="Genomic_DNA"/>
</dbReference>
<evidence type="ECO:0000256" key="3">
    <source>
        <dbReference type="ARBA" id="ARBA00022630"/>
    </source>
</evidence>
<evidence type="ECO:0000313" key="9">
    <source>
        <dbReference type="Proteomes" id="UP000624244"/>
    </source>
</evidence>
<dbReference type="Proteomes" id="UP000624244">
    <property type="component" value="Unassembled WGS sequence"/>
</dbReference>
<dbReference type="PANTHER" id="PTHR43098">
    <property type="entry name" value="L-ORNITHINE N(5)-MONOOXYGENASE-RELATED"/>
    <property type="match status" value="1"/>
</dbReference>
<keyword evidence="7" id="KW-0503">Monooxygenase</keyword>
<evidence type="ECO:0000256" key="1">
    <source>
        <dbReference type="ARBA" id="ARBA00001974"/>
    </source>
</evidence>
<reference evidence="8" key="1">
    <citation type="submission" date="2019-11" db="EMBL/GenBank/DDBJ databases">
        <title>Bipolaris sorokiniana Genome sequencing.</title>
        <authorList>
            <person name="Wang H."/>
        </authorList>
    </citation>
    <scope>NUCLEOTIDE SEQUENCE</scope>
</reference>
<dbReference type="GO" id="GO:0050661">
    <property type="term" value="F:NADP binding"/>
    <property type="evidence" value="ECO:0007669"/>
    <property type="project" value="InterPro"/>
</dbReference>
<dbReference type="GO" id="GO:0004499">
    <property type="term" value="F:N,N-dimethylaniline monooxygenase activity"/>
    <property type="evidence" value="ECO:0007669"/>
    <property type="project" value="InterPro"/>
</dbReference>
<dbReference type="SUPFAM" id="SSF51905">
    <property type="entry name" value="FAD/NAD(P)-binding domain"/>
    <property type="match status" value="2"/>
</dbReference>
<dbReference type="AlphaFoldDB" id="A0A8H6DQ29"/>
<gene>
    <name evidence="8" type="ORF">GGP41_004939</name>
</gene>
<dbReference type="InterPro" id="IPR036188">
    <property type="entry name" value="FAD/NAD-bd_sf"/>
</dbReference>
<evidence type="ECO:0000256" key="2">
    <source>
        <dbReference type="ARBA" id="ARBA00010139"/>
    </source>
</evidence>
<protein>
    <recommendedName>
        <fullName evidence="10">FAD/NAD(P)-binding domain-containing protein</fullName>
    </recommendedName>
</protein>
<evidence type="ECO:0000256" key="5">
    <source>
        <dbReference type="ARBA" id="ARBA00022857"/>
    </source>
</evidence>
<proteinExistence type="inferred from homology"/>
<evidence type="ECO:0000256" key="7">
    <source>
        <dbReference type="ARBA" id="ARBA00023033"/>
    </source>
</evidence>
<keyword evidence="3" id="KW-0285">Flavoprotein</keyword>
<dbReference type="InterPro" id="IPR050775">
    <property type="entry name" value="FAD-binding_Monooxygenases"/>
</dbReference>
<keyword evidence="6" id="KW-0560">Oxidoreductase</keyword>
<evidence type="ECO:0008006" key="10">
    <source>
        <dbReference type="Google" id="ProtNLM"/>
    </source>
</evidence>
<accession>A0A8H6DQ29</accession>
<evidence type="ECO:0000313" key="8">
    <source>
        <dbReference type="EMBL" id="KAF5844216.1"/>
    </source>
</evidence>
<dbReference type="GO" id="GO:0050660">
    <property type="term" value="F:flavin adenine dinucleotide binding"/>
    <property type="evidence" value="ECO:0007669"/>
    <property type="project" value="InterPro"/>
</dbReference>
<organism evidence="8 9">
    <name type="scientific">Cochliobolus sativus</name>
    <name type="common">Common root rot and spot blotch fungus</name>
    <name type="synonym">Bipolaris sorokiniana</name>
    <dbReference type="NCBI Taxonomy" id="45130"/>
    <lineage>
        <taxon>Eukaryota</taxon>
        <taxon>Fungi</taxon>
        <taxon>Dikarya</taxon>
        <taxon>Ascomycota</taxon>
        <taxon>Pezizomycotina</taxon>
        <taxon>Dothideomycetes</taxon>
        <taxon>Pleosporomycetidae</taxon>
        <taxon>Pleosporales</taxon>
        <taxon>Pleosporineae</taxon>
        <taxon>Pleosporaceae</taxon>
        <taxon>Bipolaris</taxon>
    </lineage>
</organism>
<keyword evidence="5" id="KW-0521">NADP</keyword>
<comment type="similarity">
    <text evidence="2">Belongs to the FAD-binding monooxygenase family.</text>
</comment>
<keyword evidence="4" id="KW-0274">FAD</keyword>
<dbReference type="Pfam" id="PF00743">
    <property type="entry name" value="FMO-like"/>
    <property type="match status" value="1"/>
</dbReference>
<dbReference type="PANTHER" id="PTHR43098:SF3">
    <property type="entry name" value="L-ORNITHINE N(5)-MONOOXYGENASE-RELATED"/>
    <property type="match status" value="1"/>
</dbReference>
<dbReference type="InterPro" id="IPR020946">
    <property type="entry name" value="Flavin_mOase-like"/>
</dbReference>
<comment type="cofactor">
    <cofactor evidence="1">
        <name>FAD</name>
        <dbReference type="ChEBI" id="CHEBI:57692"/>
    </cofactor>
</comment>
<comment type="caution">
    <text evidence="8">The sequence shown here is derived from an EMBL/GenBank/DDBJ whole genome shotgun (WGS) entry which is preliminary data.</text>
</comment>
<evidence type="ECO:0000256" key="6">
    <source>
        <dbReference type="ARBA" id="ARBA00023002"/>
    </source>
</evidence>
<name>A0A8H6DQ29_COCSA</name>
<dbReference type="Gene3D" id="3.50.50.60">
    <property type="entry name" value="FAD/NAD(P)-binding domain"/>
    <property type="match status" value="2"/>
</dbReference>
<sequence length="559" mass="63721">MASSCLNGTSTEIRADIVIVGAGFSGCYALHKLRLMGYTVKILEASTGFGGVWRINHYPGARVDTETPVYQLRLPEVWQDFNFSERYPDHVELRKYFDHLDKVLDLRKDTYFNTRVEEVKYDLEKKTWSFRANGLNATSTYAVFAVGASCDPYIPDWPGRSNFKGQLIHPASWPEDFDPQGKKIGVIGQGASGLQIVQELAKESCELSVFIRTPSTCFPMNQKAISIDESDHMKSYYDAILGFAKHNTEAGYPFNLNQSDWTNATEEERQRVYEWLWHRGGFVFLCSNYPEISLNKAANASAYKFWAQKVRERIRDPVKREILAPKKQQYWLGTKRPSLEQDYYESVDRSNVTLIDLKETPIREFTAEGIVTGNEHTSKLTELDIVVVATGYDNLTGSLFKMNIHSKDGVKLQDKWKNGISTHLGMTVPGFPNAFFLYAPQAPSSLANGPPFIELQVDWVTQLLEKLRNENIESIEASEKAGEIWKELVWSHYGTTLSTETDSWWVGANIPGKKREPLVWFGGIQSWWGECKNALQGLENSGFILRKSDRKRTEHDRKL</sequence>